<keyword evidence="3" id="KW-1185">Reference proteome</keyword>
<dbReference type="EMBL" id="CP077062">
    <property type="protein sequence ID" value="QWZ07083.1"/>
    <property type="molecule type" value="Genomic_DNA"/>
</dbReference>
<keyword evidence="1" id="KW-1133">Transmembrane helix</keyword>
<evidence type="ECO:0000313" key="2">
    <source>
        <dbReference type="EMBL" id="QWZ07083.1"/>
    </source>
</evidence>
<keyword evidence="1" id="KW-0812">Transmembrane</keyword>
<dbReference type="KEGG" id="nps:KRR39_16480"/>
<feature type="transmembrane region" description="Helical" evidence="1">
    <location>
        <begin position="74"/>
        <end position="93"/>
    </location>
</feature>
<organism evidence="2 3">
    <name type="scientific">Nocardioides panacis</name>
    <dbReference type="NCBI Taxonomy" id="2849501"/>
    <lineage>
        <taxon>Bacteria</taxon>
        <taxon>Bacillati</taxon>
        <taxon>Actinomycetota</taxon>
        <taxon>Actinomycetes</taxon>
        <taxon>Propionibacteriales</taxon>
        <taxon>Nocardioidaceae</taxon>
        <taxon>Nocardioides</taxon>
    </lineage>
</organism>
<gene>
    <name evidence="2" type="ORF">KRR39_16480</name>
</gene>
<dbReference type="RefSeq" id="WP_216938594.1">
    <property type="nucleotide sequence ID" value="NZ_CP077062.1"/>
</dbReference>
<proteinExistence type="predicted"/>
<feature type="transmembrane region" description="Helical" evidence="1">
    <location>
        <begin position="6"/>
        <end position="28"/>
    </location>
</feature>
<accession>A0A975SXH1</accession>
<evidence type="ECO:0000313" key="3">
    <source>
        <dbReference type="Proteomes" id="UP000683575"/>
    </source>
</evidence>
<protein>
    <submittedName>
        <fullName evidence="2">Uncharacterized protein</fullName>
    </submittedName>
</protein>
<sequence length="95" mass="9770">MPDSATLELIALLVVGLVAALLVLNGFANRRAARDPVARRREHAAGARRASKGAVACLALLVVAVLLGRVLLGVLALAGLVVLGTLSVVRGRLSR</sequence>
<feature type="transmembrane region" description="Helical" evidence="1">
    <location>
        <begin position="49"/>
        <end position="68"/>
    </location>
</feature>
<dbReference type="Proteomes" id="UP000683575">
    <property type="component" value="Chromosome"/>
</dbReference>
<keyword evidence="1" id="KW-0472">Membrane</keyword>
<reference evidence="2" key="1">
    <citation type="submission" date="2021-06" db="EMBL/GenBank/DDBJ databases">
        <title>Complete genome sequence of Nocardioides sp. G188.</title>
        <authorList>
            <person name="Im W.-T."/>
        </authorList>
    </citation>
    <scope>NUCLEOTIDE SEQUENCE</scope>
    <source>
        <strain evidence="2">G188</strain>
    </source>
</reference>
<dbReference type="AlphaFoldDB" id="A0A975SXH1"/>
<name>A0A975SXH1_9ACTN</name>
<evidence type="ECO:0000256" key="1">
    <source>
        <dbReference type="SAM" id="Phobius"/>
    </source>
</evidence>